<dbReference type="NCBIfam" id="NF002956">
    <property type="entry name" value="PRK03612.1"/>
    <property type="match status" value="1"/>
</dbReference>
<comment type="caution">
    <text evidence="5">Lacks conserved residue(s) required for the propagation of feature annotation.</text>
</comment>
<dbReference type="InterPro" id="IPR030373">
    <property type="entry name" value="PABS_CS"/>
</dbReference>
<feature type="binding site" evidence="5">
    <location>
        <position position="241"/>
    </location>
    <ligand>
        <name>S-methyl-5'-thioadenosine</name>
        <dbReference type="ChEBI" id="CHEBI:17509"/>
    </ligand>
</feature>
<dbReference type="CDD" id="cd02440">
    <property type="entry name" value="AdoMet_MTases"/>
    <property type="match status" value="1"/>
</dbReference>
<feature type="domain" description="PABS" evidence="7">
    <location>
        <begin position="204"/>
        <end position="446"/>
    </location>
</feature>
<dbReference type="SUPFAM" id="SSF53335">
    <property type="entry name" value="S-adenosyl-L-methionine-dependent methyltransferases"/>
    <property type="match status" value="1"/>
</dbReference>
<evidence type="ECO:0000313" key="9">
    <source>
        <dbReference type="Proteomes" id="UP000515344"/>
    </source>
</evidence>
<gene>
    <name evidence="5" type="primary">speE</name>
    <name evidence="8" type="ORF">H4075_20020</name>
</gene>
<dbReference type="GO" id="GO:0004766">
    <property type="term" value="F:spermidine synthase activity"/>
    <property type="evidence" value="ECO:0007669"/>
    <property type="project" value="UniProtKB-UniRule"/>
</dbReference>
<dbReference type="InterPro" id="IPR036259">
    <property type="entry name" value="MFS_trans_sf"/>
</dbReference>
<dbReference type="Gene3D" id="3.40.50.150">
    <property type="entry name" value="Vaccinia Virus protein VP39"/>
    <property type="match status" value="1"/>
</dbReference>
<protein>
    <recommendedName>
        <fullName evidence="5">Polyamine aminopropyltransferase</fullName>
    </recommendedName>
    <alternativeName>
        <fullName evidence="5">Putrescine aminopropyltransferase</fullName>
        <shortName evidence="5">PAPT</shortName>
    </alternativeName>
    <alternativeName>
        <fullName evidence="5">Spermidine synthase</fullName>
        <shortName evidence="5">SPDS</shortName>
        <shortName evidence="5">SPDSY</shortName>
        <ecNumber evidence="5">2.5.1.16</ecNumber>
    </alternativeName>
</protein>
<feature type="transmembrane region" description="Helical" evidence="5">
    <location>
        <begin position="137"/>
        <end position="160"/>
    </location>
</feature>
<feature type="active site" description="Proton acceptor" evidence="5 6">
    <location>
        <position position="367"/>
    </location>
</feature>
<feature type="transmembrane region" description="Helical" evidence="5">
    <location>
        <begin position="196"/>
        <end position="215"/>
    </location>
</feature>
<dbReference type="PANTHER" id="PTHR43317:SF1">
    <property type="entry name" value="THERMOSPERMINE SYNTHASE ACAULIS5"/>
    <property type="match status" value="1"/>
</dbReference>
<feature type="binding site" evidence="5">
    <location>
        <position position="295"/>
    </location>
    <ligand>
        <name>spermidine</name>
        <dbReference type="ChEBI" id="CHEBI:57834"/>
    </ligand>
</feature>
<dbReference type="PROSITE" id="PS51006">
    <property type="entry name" value="PABS_2"/>
    <property type="match status" value="1"/>
</dbReference>
<keyword evidence="2 5" id="KW-0808">Transferase</keyword>
<comment type="similarity">
    <text evidence="1 5">Belongs to the spermidine/spermine synthase family.</text>
</comment>
<evidence type="ECO:0000256" key="4">
    <source>
        <dbReference type="ARBA" id="ARBA00023115"/>
    </source>
</evidence>
<dbReference type="KEGG" id="lacs:H4075_20020"/>
<organism evidence="8 9">
    <name type="scientific">Lacibacter sediminis</name>
    <dbReference type="NCBI Taxonomy" id="2760713"/>
    <lineage>
        <taxon>Bacteria</taxon>
        <taxon>Pseudomonadati</taxon>
        <taxon>Bacteroidota</taxon>
        <taxon>Chitinophagia</taxon>
        <taxon>Chitinophagales</taxon>
        <taxon>Chitinophagaceae</taxon>
        <taxon>Lacibacter</taxon>
    </lineage>
</organism>
<keyword evidence="5" id="KW-0812">Transmembrane</keyword>
<feature type="binding site" evidence="5">
    <location>
        <position position="271"/>
    </location>
    <ligand>
        <name>spermidine</name>
        <dbReference type="ChEBI" id="CHEBI:57834"/>
    </ligand>
</feature>
<dbReference type="GO" id="GO:0010487">
    <property type="term" value="F:thermospermine synthase activity"/>
    <property type="evidence" value="ECO:0007669"/>
    <property type="project" value="UniProtKB-ARBA"/>
</dbReference>
<feature type="transmembrane region" description="Helical" evidence="5">
    <location>
        <begin position="42"/>
        <end position="62"/>
    </location>
</feature>
<keyword evidence="5" id="KW-1133">Transmembrane helix</keyword>
<evidence type="ECO:0000313" key="8">
    <source>
        <dbReference type="EMBL" id="QNA44325.1"/>
    </source>
</evidence>
<feature type="transmembrane region" description="Helical" evidence="5">
    <location>
        <begin position="166"/>
        <end position="189"/>
    </location>
</feature>
<accession>A0A7G5XFS2</accession>
<keyword evidence="5" id="KW-0472">Membrane</keyword>
<proteinExistence type="inferred from homology"/>
<dbReference type="Gene3D" id="1.20.1250.20">
    <property type="entry name" value="MFS general substrate transporter like domains"/>
    <property type="match status" value="1"/>
</dbReference>
<dbReference type="AlphaFoldDB" id="A0A7G5XFS2"/>
<dbReference type="HAMAP" id="MF_00198">
    <property type="entry name" value="Spermidine_synth"/>
    <property type="match status" value="1"/>
</dbReference>
<comment type="subcellular location">
    <subcellularLocation>
        <location evidence="5">Cell membrane</location>
        <topology evidence="5">Multi-pass membrane protein</topology>
    </subcellularLocation>
</comment>
<dbReference type="InterPro" id="IPR029063">
    <property type="entry name" value="SAM-dependent_MTases_sf"/>
</dbReference>
<comment type="catalytic activity">
    <reaction evidence="5">
        <text>S-adenosyl 3-(methylsulfanyl)propylamine + putrescine = S-methyl-5'-thioadenosine + spermidine + H(+)</text>
        <dbReference type="Rhea" id="RHEA:12721"/>
        <dbReference type="ChEBI" id="CHEBI:15378"/>
        <dbReference type="ChEBI" id="CHEBI:17509"/>
        <dbReference type="ChEBI" id="CHEBI:57443"/>
        <dbReference type="ChEBI" id="CHEBI:57834"/>
        <dbReference type="ChEBI" id="CHEBI:326268"/>
        <dbReference type="EC" id="2.5.1.16"/>
    </reaction>
</comment>
<feature type="binding site" evidence="5">
    <location>
        <begin position="349"/>
        <end position="350"/>
    </location>
    <ligand>
        <name>S-methyl-5'-thioadenosine</name>
        <dbReference type="ChEBI" id="CHEBI:17509"/>
    </ligand>
</feature>
<evidence type="ECO:0000256" key="2">
    <source>
        <dbReference type="ARBA" id="ARBA00022679"/>
    </source>
</evidence>
<feature type="transmembrane region" description="Helical" evidence="5">
    <location>
        <begin position="104"/>
        <end position="125"/>
    </location>
</feature>
<dbReference type="FunFam" id="3.40.50.150:FF:000088">
    <property type="entry name" value="Polyamine aminopropyltransferase"/>
    <property type="match status" value="1"/>
</dbReference>
<comment type="pathway">
    <text evidence="5">Amine and polyamine biosynthesis; spermidine biosynthesis; spermidine from putrescine: step 1/1.</text>
</comment>
<reference evidence="9" key="1">
    <citation type="submission" date="2020-08" db="EMBL/GenBank/DDBJ databases">
        <title>Lacibacter sp. S13-6-6 genome sequencing.</title>
        <authorList>
            <person name="Jin L."/>
        </authorList>
    </citation>
    <scope>NUCLEOTIDE SEQUENCE [LARGE SCALE GENOMIC DNA]</scope>
    <source>
        <strain evidence="9">S13-6-6</strain>
    </source>
</reference>
<dbReference type="EMBL" id="CP060007">
    <property type="protein sequence ID" value="QNA44325.1"/>
    <property type="molecule type" value="Genomic_DNA"/>
</dbReference>
<dbReference type="GO" id="GO:0005886">
    <property type="term" value="C:plasma membrane"/>
    <property type="evidence" value="ECO:0007669"/>
    <property type="project" value="UniProtKB-SubCell"/>
</dbReference>
<dbReference type="SUPFAM" id="SSF103473">
    <property type="entry name" value="MFS general substrate transporter"/>
    <property type="match status" value="1"/>
</dbReference>
<keyword evidence="9" id="KW-1185">Reference proteome</keyword>
<evidence type="ECO:0000259" key="7">
    <source>
        <dbReference type="PROSITE" id="PS51006"/>
    </source>
</evidence>
<dbReference type="RefSeq" id="WP_182802587.1">
    <property type="nucleotide sequence ID" value="NZ_CP060007.1"/>
</dbReference>
<evidence type="ECO:0000256" key="5">
    <source>
        <dbReference type="HAMAP-Rule" id="MF_00198"/>
    </source>
</evidence>
<dbReference type="InterPro" id="IPR030374">
    <property type="entry name" value="PABS"/>
</dbReference>
<dbReference type="Pfam" id="PF01564">
    <property type="entry name" value="Spermine_synth"/>
    <property type="match status" value="1"/>
</dbReference>
<dbReference type="EC" id="2.5.1.16" evidence="5"/>
<feature type="transmembrane region" description="Helical" evidence="5">
    <location>
        <begin position="12"/>
        <end position="36"/>
    </location>
</feature>
<dbReference type="GO" id="GO:0008295">
    <property type="term" value="P:spermidine biosynthetic process"/>
    <property type="evidence" value="ECO:0007669"/>
    <property type="project" value="UniProtKB-UniRule"/>
</dbReference>
<keyword evidence="4 5" id="KW-0620">Polyamine biosynthesis</keyword>
<dbReference type="InterPro" id="IPR001045">
    <property type="entry name" value="Spermi_synthase"/>
</dbReference>
<dbReference type="Proteomes" id="UP000515344">
    <property type="component" value="Chromosome"/>
</dbReference>
<comment type="function">
    <text evidence="5">Catalyzes the irreversible transfer of a propylamine group from the amino donor S-adenosylmethioninamine (decarboxy-AdoMet) to putrescine (1,4-diaminobutane) to yield spermidine.</text>
</comment>
<comment type="subunit">
    <text evidence="5">Homodimer or homotetramer.</text>
</comment>
<dbReference type="PANTHER" id="PTHR43317">
    <property type="entry name" value="THERMOSPERMINE SYNTHASE ACAULIS5"/>
    <property type="match status" value="1"/>
</dbReference>
<keyword evidence="3 5" id="KW-0745">Spermidine biosynthesis</keyword>
<keyword evidence="5" id="KW-1003">Cell membrane</keyword>
<dbReference type="UniPathway" id="UPA00248">
    <property type="reaction ID" value="UER00314"/>
</dbReference>
<dbReference type="NCBIfam" id="NF037959">
    <property type="entry name" value="MFS_SpdSyn"/>
    <property type="match status" value="1"/>
</dbReference>
<evidence type="ECO:0000256" key="3">
    <source>
        <dbReference type="ARBA" id="ARBA00023066"/>
    </source>
</evidence>
<evidence type="ECO:0000256" key="6">
    <source>
        <dbReference type="PROSITE-ProRule" id="PRU00354"/>
    </source>
</evidence>
<name>A0A7G5XFS2_9BACT</name>
<feature type="transmembrane region" description="Helical" evidence="5">
    <location>
        <begin position="74"/>
        <end position="98"/>
    </location>
</feature>
<feature type="binding site" evidence="5">
    <location>
        <position position="315"/>
    </location>
    <ligand>
        <name>S-methyl-5'-thioadenosine</name>
        <dbReference type="ChEBI" id="CHEBI:17509"/>
    </ligand>
</feature>
<dbReference type="PROSITE" id="PS01330">
    <property type="entry name" value="PABS_1"/>
    <property type="match status" value="1"/>
</dbReference>
<evidence type="ECO:0000256" key="1">
    <source>
        <dbReference type="ARBA" id="ARBA00007867"/>
    </source>
</evidence>
<sequence>MQERERKAQWILLLAVLVIATCGLIYELVAGTLASYLLGDSVMQFSTIIGVYLFSMGIGSFLSKYISGNLLHWFVRIELLVGLIGGFSSAILFLVFPLAASFQVVLYSLVGITGILVGLEIPLLMRILEHRVAFKELVSRVFTFDYIGALLASLIFPLLLVPQLGLIRTSLFFGILNIAVGLYLLYFFAEELKKASLLRITAVILLLLELVAFVMSEQILKYSETMAFNDQIVYAKSSPYQRIVLTRNKRELRLFLNGNLQFSSADEYRYHEALVHPALSSVHQPKQILVLGGGDGLAVRELLKYPSIEKITLVDLDPEMTKLFRSQSVLLKLNQKSLLNSKVTVINSDAFIWLRNNKQEFDAVIIDFPDPSAFSIGKLYSTLFYTKLQSAVKENGIVVIQSTSPYVAPKSFWCIDETLRSVGFFTRPYHNYVPSFGEWGYIIATPNEKTGWFHSLPKGLKFIDSITVQQMFIFPEDMRTKEKLQPNKLNNQALVHYFEEEWSKYLD</sequence>